<feature type="non-terminal residue" evidence="3">
    <location>
        <position position="66"/>
    </location>
</feature>
<feature type="domain" description="Transposase IS30-like HTH" evidence="2">
    <location>
        <begin position="2"/>
        <end position="38"/>
    </location>
</feature>
<dbReference type="EMBL" id="KE123935">
    <property type="protein sequence ID" value="EPB89368.1"/>
    <property type="molecule type" value="Genomic_DNA"/>
</dbReference>
<dbReference type="InterPro" id="IPR009057">
    <property type="entry name" value="Homeodomain-like_sf"/>
</dbReference>
<evidence type="ECO:0000259" key="2">
    <source>
        <dbReference type="Pfam" id="PF13936"/>
    </source>
</evidence>
<dbReference type="SUPFAM" id="SSF46689">
    <property type="entry name" value="Homeodomain-like"/>
    <property type="match status" value="1"/>
</dbReference>
<name>S2K2E3_MUCC1</name>
<dbReference type="OMA" id="PADQRYC"/>
<dbReference type="InParanoid" id="S2K2E3"/>
<dbReference type="InterPro" id="IPR036388">
    <property type="entry name" value="WH-like_DNA-bd_sf"/>
</dbReference>
<feature type="region of interest" description="Disordered" evidence="1">
    <location>
        <begin position="38"/>
        <end position="66"/>
    </location>
</feature>
<sequence>MREITSEQRNRIVSLLKSGKSNRKVAQSVGVSLGTVVNVGKSSCPDRERSKGGRPKILSPADQRYC</sequence>
<evidence type="ECO:0000313" key="4">
    <source>
        <dbReference type="Proteomes" id="UP000014254"/>
    </source>
</evidence>
<organism evidence="3 4">
    <name type="scientific">Mucor circinelloides f. circinelloides (strain 1006PhL)</name>
    <name type="common">Mucormycosis agent</name>
    <name type="synonym">Calyptromyces circinelloides</name>
    <dbReference type="NCBI Taxonomy" id="1220926"/>
    <lineage>
        <taxon>Eukaryota</taxon>
        <taxon>Fungi</taxon>
        <taxon>Fungi incertae sedis</taxon>
        <taxon>Mucoromycota</taxon>
        <taxon>Mucoromycotina</taxon>
        <taxon>Mucoromycetes</taxon>
        <taxon>Mucorales</taxon>
        <taxon>Mucorineae</taxon>
        <taxon>Mucoraceae</taxon>
        <taxon>Mucor</taxon>
    </lineage>
</organism>
<dbReference type="AlphaFoldDB" id="S2K2E3"/>
<dbReference type="Gene3D" id="1.10.10.10">
    <property type="entry name" value="Winged helix-like DNA-binding domain superfamily/Winged helix DNA-binding domain"/>
    <property type="match status" value="1"/>
</dbReference>
<accession>S2K2E3</accession>
<dbReference type="InterPro" id="IPR025246">
    <property type="entry name" value="IS30-like_HTH"/>
</dbReference>
<dbReference type="OrthoDB" id="2287354at2759"/>
<reference evidence="4" key="1">
    <citation type="submission" date="2013-05" db="EMBL/GenBank/DDBJ databases">
        <title>The Genome sequence of Mucor circinelloides f. circinelloides 1006PhL.</title>
        <authorList>
            <consortium name="The Broad Institute Genomics Platform"/>
            <person name="Cuomo C."/>
            <person name="Earl A."/>
            <person name="Findley K."/>
            <person name="Lee S.C."/>
            <person name="Walker B."/>
            <person name="Young S."/>
            <person name="Zeng Q."/>
            <person name="Gargeya S."/>
            <person name="Fitzgerald M."/>
            <person name="Haas B."/>
            <person name="Abouelleil A."/>
            <person name="Allen A.W."/>
            <person name="Alvarado L."/>
            <person name="Arachchi H.M."/>
            <person name="Berlin A.M."/>
            <person name="Chapman S.B."/>
            <person name="Gainer-Dewar J."/>
            <person name="Goldberg J."/>
            <person name="Griggs A."/>
            <person name="Gujja S."/>
            <person name="Hansen M."/>
            <person name="Howarth C."/>
            <person name="Imamovic A."/>
            <person name="Ireland A."/>
            <person name="Larimer J."/>
            <person name="McCowan C."/>
            <person name="Murphy C."/>
            <person name="Pearson M."/>
            <person name="Poon T.W."/>
            <person name="Priest M."/>
            <person name="Roberts A."/>
            <person name="Saif S."/>
            <person name="Shea T."/>
            <person name="Sisk P."/>
            <person name="Sykes S."/>
            <person name="Wortman J."/>
            <person name="Nusbaum C."/>
            <person name="Birren B."/>
        </authorList>
    </citation>
    <scope>NUCLEOTIDE SEQUENCE [LARGE SCALE GENOMIC DNA]</scope>
    <source>
        <strain evidence="4">1006PhL</strain>
    </source>
</reference>
<protein>
    <recommendedName>
        <fullName evidence="2">Transposase IS30-like HTH domain-containing protein</fullName>
    </recommendedName>
</protein>
<dbReference type="VEuPathDB" id="FungiDB:HMPREF1544_03737"/>
<gene>
    <name evidence="3" type="ORF">HMPREF1544_03737</name>
</gene>
<proteinExistence type="predicted"/>
<evidence type="ECO:0000313" key="3">
    <source>
        <dbReference type="EMBL" id="EPB89368.1"/>
    </source>
</evidence>
<evidence type="ECO:0000256" key="1">
    <source>
        <dbReference type="SAM" id="MobiDB-lite"/>
    </source>
</evidence>
<dbReference type="Pfam" id="PF13936">
    <property type="entry name" value="HTH_38"/>
    <property type="match status" value="1"/>
</dbReference>
<dbReference type="Proteomes" id="UP000014254">
    <property type="component" value="Unassembled WGS sequence"/>
</dbReference>
<keyword evidence="4" id="KW-1185">Reference proteome</keyword>